<protein>
    <submittedName>
        <fullName evidence="1">Uncharacterized protein</fullName>
    </submittedName>
</protein>
<proteinExistence type="predicted"/>
<dbReference type="EMBL" id="LR699554">
    <property type="protein sequence ID" value="VVD33653.1"/>
    <property type="molecule type" value="Genomic_DNA"/>
</dbReference>
<dbReference type="Proteomes" id="UP000325811">
    <property type="component" value="Chromosome II"/>
</dbReference>
<name>A0A5Q4ZM92_9BURK</name>
<dbReference type="KEGG" id="pdio:PDMSB3_2369.1"/>
<evidence type="ECO:0000313" key="1">
    <source>
        <dbReference type="EMBL" id="VVD33653.1"/>
    </source>
</evidence>
<evidence type="ECO:0000313" key="2">
    <source>
        <dbReference type="Proteomes" id="UP000325811"/>
    </source>
</evidence>
<dbReference type="AlphaFoldDB" id="A0A5Q4ZM92"/>
<sequence>MRVSPQIRIGIQTLEFNSGVRI</sequence>
<organism evidence="1 2">
    <name type="scientific">Paraburkholderia dioscoreae</name>
    <dbReference type="NCBI Taxonomy" id="2604047"/>
    <lineage>
        <taxon>Bacteria</taxon>
        <taxon>Pseudomonadati</taxon>
        <taxon>Pseudomonadota</taxon>
        <taxon>Betaproteobacteria</taxon>
        <taxon>Burkholderiales</taxon>
        <taxon>Burkholderiaceae</taxon>
        <taxon>Paraburkholderia</taxon>
    </lineage>
</organism>
<reference evidence="1 2" key="1">
    <citation type="submission" date="2019-08" db="EMBL/GenBank/DDBJ databases">
        <authorList>
            <person name="Herpell B J."/>
        </authorList>
    </citation>
    <scope>NUCLEOTIDE SEQUENCE [LARGE SCALE GENOMIC DNA]</scope>
    <source>
        <strain evidence="2">Msb3</strain>
    </source>
</reference>
<keyword evidence="2" id="KW-1185">Reference proteome</keyword>
<accession>A0A5Q4ZM92</accession>
<gene>
    <name evidence="1" type="ORF">PDMSB3_2369</name>
</gene>